<feature type="transmembrane region" description="Helical" evidence="8">
    <location>
        <begin position="82"/>
        <end position="101"/>
    </location>
</feature>
<dbReference type="SUPFAM" id="SSF103473">
    <property type="entry name" value="MFS general substrate transporter"/>
    <property type="match status" value="1"/>
</dbReference>
<evidence type="ECO:0000256" key="7">
    <source>
        <dbReference type="ARBA" id="ARBA00023136"/>
    </source>
</evidence>
<organism evidence="10 11">
    <name type="scientific">Rhodoferax antarcticus ANT.BR</name>
    <dbReference type="NCBI Taxonomy" id="1111071"/>
    <lineage>
        <taxon>Bacteria</taxon>
        <taxon>Pseudomonadati</taxon>
        <taxon>Pseudomonadota</taxon>
        <taxon>Betaproteobacteria</taxon>
        <taxon>Burkholderiales</taxon>
        <taxon>Comamonadaceae</taxon>
        <taxon>Rhodoferax</taxon>
    </lineage>
</organism>
<gene>
    <name evidence="10" type="ORF">BLL52_0260</name>
</gene>
<evidence type="ECO:0000313" key="11">
    <source>
        <dbReference type="Proteomes" id="UP000185911"/>
    </source>
</evidence>
<feature type="transmembrane region" description="Helical" evidence="8">
    <location>
        <begin position="12"/>
        <end position="31"/>
    </location>
</feature>
<evidence type="ECO:0000313" key="10">
    <source>
        <dbReference type="EMBL" id="OLP08652.1"/>
    </source>
</evidence>
<dbReference type="PANTHER" id="PTHR23502">
    <property type="entry name" value="MAJOR FACILITATOR SUPERFAMILY"/>
    <property type="match status" value="1"/>
</dbReference>
<dbReference type="STRING" id="81479.RA876_15345"/>
<keyword evidence="7 8" id="KW-0472">Membrane</keyword>
<keyword evidence="6 8" id="KW-1133">Transmembrane helix</keyword>
<dbReference type="AlphaFoldDB" id="A0A1Q8YKW9"/>
<dbReference type="InterPro" id="IPR004812">
    <property type="entry name" value="Efflux_drug-R_Bcr/CmlA"/>
</dbReference>
<evidence type="ECO:0000256" key="1">
    <source>
        <dbReference type="ARBA" id="ARBA00004651"/>
    </source>
</evidence>
<dbReference type="Proteomes" id="UP000185911">
    <property type="component" value="Unassembled WGS sequence"/>
</dbReference>
<dbReference type="GO" id="GO:1990961">
    <property type="term" value="P:xenobiotic detoxification by transmembrane export across the plasma membrane"/>
    <property type="evidence" value="ECO:0007669"/>
    <property type="project" value="InterPro"/>
</dbReference>
<sequence>MNPDAHHLWRAPSWALAVLLAMLGMLGPFSIDTYIPAFSGMATSLNATPVQMQQTLSAYLFGFAFMCLFHGALSDSVGRRPVVLWGLAAFTLASIGCALSQSIEQLIFFRAVQGLSTGAGIVVSRAVVRDMFAPVQAQKVMSQITIYFGVAPAVAPMIGGVLYEHLGWHSVFWFLTGVGVFLWVANYRLLPETLHLSHRQPLKVSNLMQGYWKLGCDPRFLLLALASGIPFNGMFLYVLSAPAFLGEHLALAPTQFFWFFVLTISGIMSGAWVSGRMAGRITPKRQIRHGFAIMLSIATINLVANSLFTASAAWAMFPIAIFSFGWALMVPVVTLLVLDLHPDRRGMASSLQAFIGSTANGLVAGLLAPLVMHSTLALAAASLGMMLIGLVAWVLLHRRWPEIGRLV</sequence>
<feature type="transmembrane region" description="Helical" evidence="8">
    <location>
        <begin position="314"/>
        <end position="338"/>
    </location>
</feature>
<proteinExistence type="inferred from homology"/>
<evidence type="ECO:0000256" key="8">
    <source>
        <dbReference type="RuleBase" id="RU365088"/>
    </source>
</evidence>
<dbReference type="PANTHER" id="PTHR23502:SF132">
    <property type="entry name" value="POLYAMINE TRANSPORTER 2-RELATED"/>
    <property type="match status" value="1"/>
</dbReference>
<feature type="transmembrane region" description="Helical" evidence="8">
    <location>
        <begin position="140"/>
        <end position="159"/>
    </location>
</feature>
<keyword evidence="4" id="KW-1003">Cell membrane</keyword>
<feature type="transmembrane region" description="Helical" evidence="8">
    <location>
        <begin position="350"/>
        <end position="370"/>
    </location>
</feature>
<accession>A0A1Q8YKW9</accession>
<reference evidence="10 11" key="1">
    <citation type="submission" date="2017-01" db="EMBL/GenBank/DDBJ databases">
        <title>Genome sequence of Rhodoferax antarcticus ANT.BR, a psychrophilic purple nonsulfur bacterium from an Antarctic microbial mat.</title>
        <authorList>
            <person name="Baker J."/>
            <person name="Riester C."/>
            <person name="Skinner B."/>
            <person name="Newell A."/>
            <person name="Swingley W."/>
            <person name="Madigan M."/>
            <person name="Jung D."/>
            <person name="Asao M."/>
            <person name="Chen M."/>
            <person name="Loughlin P."/>
            <person name="Pan H."/>
            <person name="Lin S."/>
            <person name="Li N."/>
            <person name="Shaw J."/>
            <person name="Prado M."/>
            <person name="Sherman C."/>
            <person name="Li X."/>
            <person name="Tang J."/>
            <person name="Blankenship R."/>
            <person name="Zhao T."/>
            <person name="Touchman J."/>
            <person name="Sattley M."/>
        </authorList>
    </citation>
    <scope>NUCLEOTIDE SEQUENCE [LARGE SCALE GENOMIC DNA]</scope>
    <source>
        <strain evidence="10 11">ANT.BR</strain>
    </source>
</reference>
<feature type="transmembrane region" description="Helical" evidence="8">
    <location>
        <begin position="220"/>
        <end position="244"/>
    </location>
</feature>
<dbReference type="EMBL" id="MSYM01000001">
    <property type="protein sequence ID" value="OLP08652.1"/>
    <property type="molecule type" value="Genomic_DNA"/>
</dbReference>
<keyword evidence="5 8" id="KW-0812">Transmembrane</keyword>
<feature type="transmembrane region" description="Helical" evidence="8">
    <location>
        <begin position="107"/>
        <end position="128"/>
    </location>
</feature>
<evidence type="ECO:0000256" key="3">
    <source>
        <dbReference type="ARBA" id="ARBA00022448"/>
    </source>
</evidence>
<feature type="domain" description="Major facilitator superfamily (MFS) profile" evidence="9">
    <location>
        <begin position="16"/>
        <end position="401"/>
    </location>
</feature>
<dbReference type="GO" id="GO:0015385">
    <property type="term" value="F:sodium:proton antiporter activity"/>
    <property type="evidence" value="ECO:0007669"/>
    <property type="project" value="TreeGrafter"/>
</dbReference>
<feature type="transmembrane region" description="Helical" evidence="8">
    <location>
        <begin position="376"/>
        <end position="396"/>
    </location>
</feature>
<dbReference type="NCBIfam" id="TIGR00710">
    <property type="entry name" value="efflux_Bcr_CflA"/>
    <property type="match status" value="1"/>
</dbReference>
<feature type="transmembrane region" description="Helical" evidence="8">
    <location>
        <begin position="51"/>
        <end position="70"/>
    </location>
</feature>
<dbReference type="InterPro" id="IPR020846">
    <property type="entry name" value="MFS_dom"/>
</dbReference>
<feature type="transmembrane region" description="Helical" evidence="8">
    <location>
        <begin position="171"/>
        <end position="190"/>
    </location>
</feature>
<dbReference type="GO" id="GO:0042910">
    <property type="term" value="F:xenobiotic transmembrane transporter activity"/>
    <property type="evidence" value="ECO:0007669"/>
    <property type="project" value="InterPro"/>
</dbReference>
<dbReference type="RefSeq" id="WP_075584896.1">
    <property type="nucleotide sequence ID" value="NZ_MSYM01000001.1"/>
</dbReference>
<dbReference type="Pfam" id="PF07690">
    <property type="entry name" value="MFS_1"/>
    <property type="match status" value="1"/>
</dbReference>
<dbReference type="GO" id="GO:0005886">
    <property type="term" value="C:plasma membrane"/>
    <property type="evidence" value="ECO:0007669"/>
    <property type="project" value="UniProtKB-SubCell"/>
</dbReference>
<keyword evidence="8" id="KW-0997">Cell inner membrane</keyword>
<feature type="transmembrane region" description="Helical" evidence="8">
    <location>
        <begin position="256"/>
        <end position="275"/>
    </location>
</feature>
<dbReference type="InterPro" id="IPR036259">
    <property type="entry name" value="MFS_trans_sf"/>
</dbReference>
<comment type="similarity">
    <text evidence="2 8">Belongs to the major facilitator superfamily. Bcr/CmlA family.</text>
</comment>
<dbReference type="CDD" id="cd17320">
    <property type="entry name" value="MFS_MdfA_MDR_like"/>
    <property type="match status" value="1"/>
</dbReference>
<comment type="caution">
    <text evidence="10">The sequence shown here is derived from an EMBL/GenBank/DDBJ whole genome shotgun (WGS) entry which is preliminary data.</text>
</comment>
<evidence type="ECO:0000256" key="2">
    <source>
        <dbReference type="ARBA" id="ARBA00006236"/>
    </source>
</evidence>
<dbReference type="Gene3D" id="1.20.1720.10">
    <property type="entry name" value="Multidrug resistance protein D"/>
    <property type="match status" value="1"/>
</dbReference>
<protein>
    <recommendedName>
        <fullName evidence="8">Bcr/CflA family efflux transporter</fullName>
    </recommendedName>
</protein>
<comment type="subcellular location">
    <subcellularLocation>
        <location evidence="8">Cell inner membrane</location>
        <topology evidence="8">Multi-pass membrane protein</topology>
    </subcellularLocation>
    <subcellularLocation>
        <location evidence="1">Cell membrane</location>
        <topology evidence="1">Multi-pass membrane protein</topology>
    </subcellularLocation>
</comment>
<evidence type="ECO:0000256" key="5">
    <source>
        <dbReference type="ARBA" id="ARBA00022692"/>
    </source>
</evidence>
<evidence type="ECO:0000259" key="9">
    <source>
        <dbReference type="PROSITE" id="PS50850"/>
    </source>
</evidence>
<evidence type="ECO:0000256" key="4">
    <source>
        <dbReference type="ARBA" id="ARBA00022475"/>
    </source>
</evidence>
<dbReference type="InterPro" id="IPR011701">
    <property type="entry name" value="MFS"/>
</dbReference>
<keyword evidence="11" id="KW-1185">Reference proteome</keyword>
<name>A0A1Q8YKW9_9BURK</name>
<evidence type="ECO:0000256" key="6">
    <source>
        <dbReference type="ARBA" id="ARBA00022989"/>
    </source>
</evidence>
<keyword evidence="3 8" id="KW-0813">Transport</keyword>
<feature type="transmembrane region" description="Helical" evidence="8">
    <location>
        <begin position="287"/>
        <end position="308"/>
    </location>
</feature>
<dbReference type="PROSITE" id="PS50850">
    <property type="entry name" value="MFS"/>
    <property type="match status" value="1"/>
</dbReference>